<evidence type="ECO:0000313" key="1">
    <source>
        <dbReference type="EMBL" id="GIY78276.1"/>
    </source>
</evidence>
<organism evidence="1 2">
    <name type="scientific">Caerostris darwini</name>
    <dbReference type="NCBI Taxonomy" id="1538125"/>
    <lineage>
        <taxon>Eukaryota</taxon>
        <taxon>Metazoa</taxon>
        <taxon>Ecdysozoa</taxon>
        <taxon>Arthropoda</taxon>
        <taxon>Chelicerata</taxon>
        <taxon>Arachnida</taxon>
        <taxon>Araneae</taxon>
        <taxon>Araneomorphae</taxon>
        <taxon>Entelegynae</taxon>
        <taxon>Araneoidea</taxon>
        <taxon>Araneidae</taxon>
        <taxon>Caerostris</taxon>
    </lineage>
</organism>
<proteinExistence type="predicted"/>
<dbReference type="AlphaFoldDB" id="A0AAV4W687"/>
<reference evidence="1 2" key="1">
    <citation type="submission" date="2021-06" db="EMBL/GenBank/DDBJ databases">
        <title>Caerostris darwini draft genome.</title>
        <authorList>
            <person name="Kono N."/>
            <person name="Arakawa K."/>
        </authorList>
    </citation>
    <scope>NUCLEOTIDE SEQUENCE [LARGE SCALE GENOMIC DNA]</scope>
</reference>
<evidence type="ECO:0000313" key="2">
    <source>
        <dbReference type="Proteomes" id="UP001054837"/>
    </source>
</evidence>
<comment type="caution">
    <text evidence="1">The sequence shown here is derived from an EMBL/GenBank/DDBJ whole genome shotgun (WGS) entry which is preliminary data.</text>
</comment>
<accession>A0AAV4W687</accession>
<gene>
    <name evidence="1" type="ORF">CDAR_223461</name>
</gene>
<dbReference type="EMBL" id="BPLQ01014217">
    <property type="protein sequence ID" value="GIY78276.1"/>
    <property type="molecule type" value="Genomic_DNA"/>
</dbReference>
<dbReference type="Proteomes" id="UP001054837">
    <property type="component" value="Unassembled WGS sequence"/>
</dbReference>
<name>A0AAV4W687_9ARAC</name>
<sequence length="103" mass="11588">MSHLQEMILILEDFSLGFLYGDDPLKTSNGRHFIGVFSGVYQWHRRLKSGVFSHTISAISFSSFRVCSPSHRPLFKSSVLVSPWTLQKITICTLSSIANSLLI</sequence>
<protein>
    <submittedName>
        <fullName evidence="1">Uncharacterized protein</fullName>
    </submittedName>
</protein>
<keyword evidence="2" id="KW-1185">Reference proteome</keyword>